<accession>A0A1U7CPI5</accession>
<dbReference type="SUPFAM" id="SSF54593">
    <property type="entry name" value="Glyoxalase/Bleomycin resistance protein/Dihydroxybiphenyl dioxygenase"/>
    <property type="match status" value="1"/>
</dbReference>
<dbReference type="InterPro" id="IPR037523">
    <property type="entry name" value="VOC_core"/>
</dbReference>
<dbReference type="CDD" id="cd06587">
    <property type="entry name" value="VOC"/>
    <property type="match status" value="1"/>
</dbReference>
<sequence>MRPQPLIAVRDVEASSRWYQRLLGCQSAHGGAEYERLTANGVLILQLHRWEVDHHHGPIGDPDAKPYGNGVLLWFEIDDFDAALSRAESMKAEIVLPRHRNPPDGNGGPNHWECWLRDPEGYTVVIASPDGSAADA</sequence>
<gene>
    <name evidence="2" type="ORF">BSF38_02322</name>
</gene>
<dbReference type="EMBL" id="CP019082">
    <property type="protein sequence ID" value="APW60831.1"/>
    <property type="molecule type" value="Genomic_DNA"/>
</dbReference>
<evidence type="ECO:0000259" key="1">
    <source>
        <dbReference type="PROSITE" id="PS51819"/>
    </source>
</evidence>
<keyword evidence="3" id="KW-1185">Reference proteome</keyword>
<feature type="domain" description="VOC" evidence="1">
    <location>
        <begin position="1"/>
        <end position="129"/>
    </location>
</feature>
<protein>
    <recommendedName>
        <fullName evidence="1">VOC domain-containing protein</fullName>
    </recommendedName>
</protein>
<dbReference type="OrthoDB" id="194298at2"/>
<name>A0A1U7CPI5_9BACT</name>
<reference evidence="3" key="1">
    <citation type="submission" date="2016-12" db="EMBL/GenBank/DDBJ databases">
        <title>Comparative genomics of four Isosphaeraceae planctomycetes: a common pool of plasmids and glycoside hydrolase genes.</title>
        <authorList>
            <person name="Ivanova A."/>
        </authorList>
    </citation>
    <scope>NUCLEOTIDE SEQUENCE [LARGE SCALE GENOMIC DNA]</scope>
    <source>
        <strain evidence="3">PX4</strain>
    </source>
</reference>
<dbReference type="KEGG" id="pbor:BSF38_02322"/>
<dbReference type="InterPro" id="IPR029068">
    <property type="entry name" value="Glyas_Bleomycin-R_OHBP_Dase"/>
</dbReference>
<organism evidence="2 3">
    <name type="scientific">Paludisphaera borealis</name>
    <dbReference type="NCBI Taxonomy" id="1387353"/>
    <lineage>
        <taxon>Bacteria</taxon>
        <taxon>Pseudomonadati</taxon>
        <taxon>Planctomycetota</taxon>
        <taxon>Planctomycetia</taxon>
        <taxon>Isosphaerales</taxon>
        <taxon>Isosphaeraceae</taxon>
        <taxon>Paludisphaera</taxon>
    </lineage>
</organism>
<dbReference type="STRING" id="1387353.BSF38_02322"/>
<dbReference type="AlphaFoldDB" id="A0A1U7CPI5"/>
<evidence type="ECO:0000313" key="2">
    <source>
        <dbReference type="EMBL" id="APW60831.1"/>
    </source>
</evidence>
<proteinExistence type="predicted"/>
<dbReference type="RefSeq" id="WP_076345740.1">
    <property type="nucleotide sequence ID" value="NZ_CP019082.1"/>
</dbReference>
<dbReference type="Proteomes" id="UP000186309">
    <property type="component" value="Chromosome"/>
</dbReference>
<dbReference type="Pfam" id="PF00903">
    <property type="entry name" value="Glyoxalase"/>
    <property type="match status" value="1"/>
</dbReference>
<dbReference type="InterPro" id="IPR004360">
    <property type="entry name" value="Glyas_Fos-R_dOase_dom"/>
</dbReference>
<evidence type="ECO:0000313" key="3">
    <source>
        <dbReference type="Proteomes" id="UP000186309"/>
    </source>
</evidence>
<dbReference type="PROSITE" id="PS51819">
    <property type="entry name" value="VOC"/>
    <property type="match status" value="1"/>
</dbReference>
<dbReference type="Gene3D" id="3.10.180.10">
    <property type="entry name" value="2,3-Dihydroxybiphenyl 1,2-Dioxygenase, domain 1"/>
    <property type="match status" value="1"/>
</dbReference>